<gene>
    <name evidence="9" type="ORF">AWM70_12415</name>
</gene>
<feature type="transmembrane region" description="Helical" evidence="7">
    <location>
        <begin position="159"/>
        <end position="183"/>
    </location>
</feature>
<dbReference type="SUPFAM" id="SSF161098">
    <property type="entry name" value="MetI-like"/>
    <property type="match status" value="1"/>
</dbReference>
<evidence type="ECO:0000256" key="5">
    <source>
        <dbReference type="ARBA" id="ARBA00022989"/>
    </source>
</evidence>
<proteinExistence type="inferred from homology"/>
<dbReference type="OrthoDB" id="9788108at2"/>
<name>A0A1B1N1J7_9BACL</name>
<keyword evidence="4 7" id="KW-0812">Transmembrane</keyword>
<dbReference type="KEGG" id="pyg:AWM70_12415"/>
<dbReference type="RefSeq" id="WP_068696819.1">
    <property type="nucleotide sequence ID" value="NZ_CP014167.1"/>
</dbReference>
<feature type="transmembrane region" description="Helical" evidence="7">
    <location>
        <begin position="265"/>
        <end position="285"/>
    </location>
</feature>
<dbReference type="STRING" id="1462996.AWM70_12415"/>
<dbReference type="GO" id="GO:0055085">
    <property type="term" value="P:transmembrane transport"/>
    <property type="evidence" value="ECO:0007669"/>
    <property type="project" value="InterPro"/>
</dbReference>
<feature type="transmembrane region" description="Helical" evidence="7">
    <location>
        <begin position="78"/>
        <end position="99"/>
    </location>
</feature>
<dbReference type="InterPro" id="IPR035906">
    <property type="entry name" value="MetI-like_sf"/>
</dbReference>
<evidence type="ECO:0000256" key="7">
    <source>
        <dbReference type="RuleBase" id="RU363032"/>
    </source>
</evidence>
<dbReference type="PROSITE" id="PS50928">
    <property type="entry name" value="ABC_TM1"/>
    <property type="match status" value="1"/>
</dbReference>
<dbReference type="SUPFAM" id="SSF160964">
    <property type="entry name" value="MalF N-terminal region-like"/>
    <property type="match status" value="1"/>
</dbReference>
<comment type="similarity">
    <text evidence="7">Belongs to the binding-protein-dependent transport system permease family.</text>
</comment>
<dbReference type="PANTHER" id="PTHR30193:SF37">
    <property type="entry name" value="INNER MEMBRANE ABC TRANSPORTER PERMEASE PROTEIN YCJO"/>
    <property type="match status" value="1"/>
</dbReference>
<dbReference type="InterPro" id="IPR051393">
    <property type="entry name" value="ABC_transporter_permease"/>
</dbReference>
<reference evidence="9 10" key="1">
    <citation type="submission" date="2016-01" db="EMBL/GenBank/DDBJ databases">
        <title>Complete Genome Sequence of Paenibacillus yonginensis DCY84, a novel Plant Growth-Promoting Bacteria with Elicitation of Induced Systemic Resistance.</title>
        <authorList>
            <person name="Kim Y.J."/>
            <person name="Yang D.C."/>
            <person name="Sukweenadhi J."/>
        </authorList>
    </citation>
    <scope>NUCLEOTIDE SEQUENCE [LARGE SCALE GENOMIC DNA]</scope>
    <source>
        <strain evidence="9 10">DCY84</strain>
    </source>
</reference>
<protein>
    <submittedName>
        <fullName evidence="9">ABC transporter permease</fullName>
    </submittedName>
</protein>
<feature type="transmembrane region" description="Helical" evidence="7">
    <location>
        <begin position="111"/>
        <end position="131"/>
    </location>
</feature>
<dbReference type="Pfam" id="PF00528">
    <property type="entry name" value="BPD_transp_1"/>
    <property type="match status" value="1"/>
</dbReference>
<evidence type="ECO:0000256" key="2">
    <source>
        <dbReference type="ARBA" id="ARBA00022448"/>
    </source>
</evidence>
<sequence>MKARINGIDKREEKRFFLFISPWLLGFLIFTLYPMVFSIILVFTNMDMTGSGQFVGFANIIRAFTEDPLFYRSLLNTLYFVLVSVPVSLLAAFLIALLLNQKLKGVGFFRTSFYIPYITSGVAVTLLWGWIFNAQFGLVNYFLSLFGITGPNWLSDTRWAMPAIIIMGIWTIGNSIIITLAGLQDIPEALYESAEIDGASSFVKITRITLPLVTPTLYFNLVMGIIGGFQIFMQPYILTEGGPSYSTYTYMMHIYNSGFKYNEMGYASTLAWLLFVVIMIITQIVNRTSRHWVYYDN</sequence>
<keyword evidence="2 7" id="KW-0813">Transport</keyword>
<dbReference type="AlphaFoldDB" id="A0A1B1N1J7"/>
<evidence type="ECO:0000256" key="4">
    <source>
        <dbReference type="ARBA" id="ARBA00022692"/>
    </source>
</evidence>
<feature type="transmembrane region" description="Helical" evidence="7">
    <location>
        <begin position="16"/>
        <end position="43"/>
    </location>
</feature>
<dbReference type="Proteomes" id="UP000092573">
    <property type="component" value="Chromosome"/>
</dbReference>
<dbReference type="PANTHER" id="PTHR30193">
    <property type="entry name" value="ABC TRANSPORTER PERMEASE PROTEIN"/>
    <property type="match status" value="1"/>
</dbReference>
<keyword evidence="3" id="KW-1003">Cell membrane</keyword>
<evidence type="ECO:0000313" key="10">
    <source>
        <dbReference type="Proteomes" id="UP000092573"/>
    </source>
</evidence>
<evidence type="ECO:0000313" key="9">
    <source>
        <dbReference type="EMBL" id="ANS75310.1"/>
    </source>
</evidence>
<evidence type="ECO:0000256" key="6">
    <source>
        <dbReference type="ARBA" id="ARBA00023136"/>
    </source>
</evidence>
<keyword evidence="5 7" id="KW-1133">Transmembrane helix</keyword>
<evidence type="ECO:0000259" key="8">
    <source>
        <dbReference type="PROSITE" id="PS50928"/>
    </source>
</evidence>
<feature type="transmembrane region" description="Helical" evidence="7">
    <location>
        <begin position="217"/>
        <end position="237"/>
    </location>
</feature>
<organism evidence="9 10">
    <name type="scientific">Paenibacillus yonginensis</name>
    <dbReference type="NCBI Taxonomy" id="1462996"/>
    <lineage>
        <taxon>Bacteria</taxon>
        <taxon>Bacillati</taxon>
        <taxon>Bacillota</taxon>
        <taxon>Bacilli</taxon>
        <taxon>Bacillales</taxon>
        <taxon>Paenibacillaceae</taxon>
        <taxon>Paenibacillus</taxon>
    </lineage>
</organism>
<accession>A0A1B1N1J7</accession>
<dbReference type="GO" id="GO:0005886">
    <property type="term" value="C:plasma membrane"/>
    <property type="evidence" value="ECO:0007669"/>
    <property type="project" value="UniProtKB-SubCell"/>
</dbReference>
<dbReference type="Gene3D" id="1.10.3720.10">
    <property type="entry name" value="MetI-like"/>
    <property type="match status" value="1"/>
</dbReference>
<comment type="subcellular location">
    <subcellularLocation>
        <location evidence="1 7">Cell membrane</location>
        <topology evidence="1 7">Multi-pass membrane protein</topology>
    </subcellularLocation>
</comment>
<evidence type="ECO:0000256" key="1">
    <source>
        <dbReference type="ARBA" id="ARBA00004651"/>
    </source>
</evidence>
<dbReference type="InterPro" id="IPR000515">
    <property type="entry name" value="MetI-like"/>
</dbReference>
<feature type="domain" description="ABC transmembrane type-1" evidence="8">
    <location>
        <begin position="74"/>
        <end position="285"/>
    </location>
</feature>
<keyword evidence="10" id="KW-1185">Reference proteome</keyword>
<dbReference type="EMBL" id="CP014167">
    <property type="protein sequence ID" value="ANS75310.1"/>
    <property type="molecule type" value="Genomic_DNA"/>
</dbReference>
<evidence type="ECO:0000256" key="3">
    <source>
        <dbReference type="ARBA" id="ARBA00022475"/>
    </source>
</evidence>
<keyword evidence="6 7" id="KW-0472">Membrane</keyword>
<dbReference type="CDD" id="cd06261">
    <property type="entry name" value="TM_PBP2"/>
    <property type="match status" value="1"/>
</dbReference>